<dbReference type="EMBL" id="AP019297">
    <property type="protein sequence ID" value="BBG95165.1"/>
    <property type="molecule type" value="Genomic_DNA"/>
</dbReference>
<organism evidence="7">
    <name type="scientific">Prunus dulcis</name>
    <name type="common">Almond</name>
    <name type="synonym">Amygdalus dulcis</name>
    <dbReference type="NCBI Taxonomy" id="3755"/>
    <lineage>
        <taxon>Eukaryota</taxon>
        <taxon>Viridiplantae</taxon>
        <taxon>Streptophyta</taxon>
        <taxon>Embryophyta</taxon>
        <taxon>Tracheophyta</taxon>
        <taxon>Spermatophyta</taxon>
        <taxon>Magnoliopsida</taxon>
        <taxon>eudicotyledons</taxon>
        <taxon>Gunneridae</taxon>
        <taxon>Pentapetalae</taxon>
        <taxon>rosids</taxon>
        <taxon>fabids</taxon>
        <taxon>Rosales</taxon>
        <taxon>Rosaceae</taxon>
        <taxon>Amygdaloideae</taxon>
        <taxon>Amygdaleae</taxon>
        <taxon>Prunus</taxon>
    </lineage>
</organism>
<dbReference type="GO" id="GO:0008270">
    <property type="term" value="F:zinc ion binding"/>
    <property type="evidence" value="ECO:0007669"/>
    <property type="project" value="UniProtKB-KW"/>
</dbReference>
<accession>A0A4Y1QTK0</accession>
<proteinExistence type="predicted"/>
<evidence type="ECO:0000256" key="4">
    <source>
        <dbReference type="PROSITE-ProRule" id="PRU01343"/>
    </source>
</evidence>
<keyword evidence="1" id="KW-0479">Metal-binding</keyword>
<protein>
    <submittedName>
        <fullName evidence="7">Reduced lateral root formation</fullName>
    </submittedName>
</protein>
<evidence type="ECO:0000256" key="3">
    <source>
        <dbReference type="ARBA" id="ARBA00022833"/>
    </source>
</evidence>
<keyword evidence="3" id="KW-0862">Zinc</keyword>
<feature type="domain" description="GRF-type" evidence="6">
    <location>
        <begin position="50"/>
        <end position="93"/>
    </location>
</feature>
<evidence type="ECO:0000259" key="6">
    <source>
        <dbReference type="PROSITE" id="PS51999"/>
    </source>
</evidence>
<reference evidence="7" key="1">
    <citation type="journal article" date="2019" name="Science">
        <title>Mutation of a bHLH transcription factor allowed almond domestication.</title>
        <authorList>
            <person name="Sanchez-Perez R."/>
            <person name="Pavan S."/>
            <person name="Mazzeo R."/>
            <person name="Moldovan C."/>
            <person name="Aiese Cigliano R."/>
            <person name="Del Cueto J."/>
            <person name="Ricciardi F."/>
            <person name="Lotti C."/>
            <person name="Ricciardi L."/>
            <person name="Dicenta F."/>
            <person name="Lopez-Marques R.L."/>
            <person name="Lindberg Moller B."/>
        </authorList>
    </citation>
    <scope>NUCLEOTIDE SEQUENCE</scope>
</reference>
<name>A0A4Y1QTK0_PRUDU</name>
<feature type="region of interest" description="Disordered" evidence="5">
    <location>
        <begin position="1"/>
        <end position="46"/>
    </location>
</feature>
<feature type="non-terminal residue" evidence="7">
    <location>
        <position position="153"/>
    </location>
</feature>
<dbReference type="AlphaFoldDB" id="A0A4Y1QTK0"/>
<gene>
    <name evidence="7" type="ORF">Prudu_003637</name>
</gene>
<dbReference type="PROSITE" id="PS51999">
    <property type="entry name" value="ZF_GRF"/>
    <property type="match status" value="1"/>
</dbReference>
<evidence type="ECO:0000313" key="7">
    <source>
        <dbReference type="EMBL" id="BBG95165.1"/>
    </source>
</evidence>
<evidence type="ECO:0000256" key="1">
    <source>
        <dbReference type="ARBA" id="ARBA00022723"/>
    </source>
</evidence>
<evidence type="ECO:0000256" key="2">
    <source>
        <dbReference type="ARBA" id="ARBA00022771"/>
    </source>
</evidence>
<evidence type="ECO:0000256" key="5">
    <source>
        <dbReference type="SAM" id="MobiDB-lite"/>
    </source>
</evidence>
<keyword evidence="2 4" id="KW-0863">Zinc-finger</keyword>
<dbReference type="PANTHER" id="PTHR33248">
    <property type="entry name" value="ZINC ION-BINDING PROTEIN"/>
    <property type="match status" value="1"/>
</dbReference>
<feature type="compositionally biased region" description="Low complexity" evidence="5">
    <location>
        <begin position="26"/>
        <end position="46"/>
    </location>
</feature>
<sequence>MGGSTFQRFYFREEEKERRQRRHSRNPPSSSMKAAMSKSSTNSTRSNRYCFCGMKIKRPTSWTDLNPGRRFEACDQNRNSQTRHHFFEWLDNETCPRGKEVLPGLLRRLRGMEEEIRARDEQLRLVEVEKKKLEEKVCVVIEGKKELEWSRQR</sequence>
<dbReference type="InterPro" id="IPR010666">
    <property type="entry name" value="Znf_GRF"/>
</dbReference>